<feature type="chain" id="PRO_5002158808" description="Peptidase A1 domain-containing protein" evidence="6">
    <location>
        <begin position="28"/>
        <end position="425"/>
    </location>
</feature>
<evidence type="ECO:0000256" key="4">
    <source>
        <dbReference type="PIRSR" id="PIRSR601461-2"/>
    </source>
</evidence>
<dbReference type="PROSITE" id="PS51767">
    <property type="entry name" value="PEPTIDASE_A1"/>
    <property type="match status" value="1"/>
</dbReference>
<organism evidence="8 9">
    <name type="scientific">Amanita muscaria (strain Koide BX008)</name>
    <dbReference type="NCBI Taxonomy" id="946122"/>
    <lineage>
        <taxon>Eukaryota</taxon>
        <taxon>Fungi</taxon>
        <taxon>Dikarya</taxon>
        <taxon>Basidiomycota</taxon>
        <taxon>Agaricomycotina</taxon>
        <taxon>Agaricomycetes</taxon>
        <taxon>Agaricomycetidae</taxon>
        <taxon>Agaricales</taxon>
        <taxon>Pluteineae</taxon>
        <taxon>Amanitaceae</taxon>
        <taxon>Amanita</taxon>
    </lineage>
</organism>
<accession>A0A0C2XPZ3</accession>
<keyword evidence="6" id="KW-0732">Signal</keyword>
<keyword evidence="5" id="KW-0645">Protease</keyword>
<dbReference type="Proteomes" id="UP000054549">
    <property type="component" value="Unassembled WGS sequence"/>
</dbReference>
<evidence type="ECO:0000259" key="7">
    <source>
        <dbReference type="PROSITE" id="PS51767"/>
    </source>
</evidence>
<evidence type="ECO:0000256" key="1">
    <source>
        <dbReference type="ARBA" id="ARBA00007447"/>
    </source>
</evidence>
<feature type="active site" evidence="3">
    <location>
        <position position="311"/>
    </location>
</feature>
<dbReference type="PANTHER" id="PTHR47966">
    <property type="entry name" value="BETA-SITE APP-CLEAVING ENZYME, ISOFORM A-RELATED"/>
    <property type="match status" value="1"/>
</dbReference>
<keyword evidence="4" id="KW-1015">Disulfide bond</keyword>
<reference evidence="8 9" key="1">
    <citation type="submission" date="2014-04" db="EMBL/GenBank/DDBJ databases">
        <title>Evolutionary Origins and Diversification of the Mycorrhizal Mutualists.</title>
        <authorList>
            <consortium name="DOE Joint Genome Institute"/>
            <consortium name="Mycorrhizal Genomics Consortium"/>
            <person name="Kohler A."/>
            <person name="Kuo A."/>
            <person name="Nagy L.G."/>
            <person name="Floudas D."/>
            <person name="Copeland A."/>
            <person name="Barry K.W."/>
            <person name="Cichocki N."/>
            <person name="Veneault-Fourrey C."/>
            <person name="LaButti K."/>
            <person name="Lindquist E.A."/>
            <person name="Lipzen A."/>
            <person name="Lundell T."/>
            <person name="Morin E."/>
            <person name="Murat C."/>
            <person name="Riley R."/>
            <person name="Ohm R."/>
            <person name="Sun H."/>
            <person name="Tunlid A."/>
            <person name="Henrissat B."/>
            <person name="Grigoriev I.V."/>
            <person name="Hibbett D.S."/>
            <person name="Martin F."/>
        </authorList>
    </citation>
    <scope>NUCLEOTIDE SEQUENCE [LARGE SCALE GENOMIC DNA]</scope>
    <source>
        <strain evidence="8 9">Koide BX008</strain>
    </source>
</reference>
<keyword evidence="9" id="KW-1185">Reference proteome</keyword>
<dbReference type="STRING" id="946122.A0A0C2XPZ3"/>
<dbReference type="PANTHER" id="PTHR47966:SF51">
    <property type="entry name" value="BETA-SITE APP-CLEAVING ENZYME, ISOFORM A-RELATED"/>
    <property type="match status" value="1"/>
</dbReference>
<gene>
    <name evidence="8" type="ORF">M378DRAFT_189089</name>
</gene>
<dbReference type="InterPro" id="IPR034164">
    <property type="entry name" value="Pepsin-like_dom"/>
</dbReference>
<dbReference type="OrthoDB" id="15189at2759"/>
<dbReference type="InterPro" id="IPR033121">
    <property type="entry name" value="PEPTIDASE_A1"/>
</dbReference>
<evidence type="ECO:0000256" key="2">
    <source>
        <dbReference type="ARBA" id="ARBA00022750"/>
    </source>
</evidence>
<feature type="disulfide bond" evidence="4">
    <location>
        <begin position="145"/>
        <end position="150"/>
    </location>
</feature>
<evidence type="ECO:0000256" key="6">
    <source>
        <dbReference type="SAM" id="SignalP"/>
    </source>
</evidence>
<sequence length="425" mass="44713">MANKSALFATVVLALFAAATPINYAEGVAVPFKKRSSLTLPNGVFDHDKAVVSITLTKNKHRQNLINLQNNLGKDALPEGAKVLPLAAIPREVGERLEKRQSESLTDENNDEEWAGAISIGTPNQDFLVDFDTGSSDLWVASSSCNDSICQSKKKYDAKSSSTSHAESGTFSIHYGDGSTVSGPIVTDDVSVAGIVSKGQYFSPVTTLSASFGQSPIDGLLGLAFPSISNLKQSPFFQNAVSQGSVKTNSFGFKLAQSGSELYLGGANSNLFTGPVESHSLSPSKGFWQIGNADIAVNGHKATSGFDTIIDSGTTIIYGPPGAVSQVYSQIPGSTLFDQQNGLYSFPCKSMPKVSFNWGGKDWEISAANFNMGETQSGSGQCVGALAQGDLGLGTNVWLLGDSFMKNVYTVFDLGSSSVGFATLA</sequence>
<dbReference type="AlphaFoldDB" id="A0A0C2XPZ3"/>
<dbReference type="Gene3D" id="2.40.70.10">
    <property type="entry name" value="Acid Proteases"/>
    <property type="match status" value="2"/>
</dbReference>
<dbReference type="HOGENOM" id="CLU_013253_1_4_1"/>
<dbReference type="CDD" id="cd05471">
    <property type="entry name" value="pepsin_like"/>
    <property type="match status" value="1"/>
</dbReference>
<feature type="domain" description="Peptidase A1" evidence="7">
    <location>
        <begin position="114"/>
        <end position="422"/>
    </location>
</feature>
<feature type="signal peptide" evidence="6">
    <location>
        <begin position="1"/>
        <end position="27"/>
    </location>
</feature>
<dbReference type="InterPro" id="IPR001461">
    <property type="entry name" value="Aspartic_peptidase_A1"/>
</dbReference>
<dbReference type="GO" id="GO:0006508">
    <property type="term" value="P:proteolysis"/>
    <property type="evidence" value="ECO:0007669"/>
    <property type="project" value="UniProtKB-KW"/>
</dbReference>
<dbReference type="InterPro" id="IPR021109">
    <property type="entry name" value="Peptidase_aspartic_dom_sf"/>
</dbReference>
<name>A0A0C2XPZ3_AMAMK</name>
<dbReference type="InParanoid" id="A0A0C2XPZ3"/>
<proteinExistence type="inferred from homology"/>
<dbReference type="PRINTS" id="PR00792">
    <property type="entry name" value="PEPSIN"/>
</dbReference>
<keyword evidence="2 5" id="KW-0064">Aspartyl protease</keyword>
<evidence type="ECO:0000256" key="5">
    <source>
        <dbReference type="RuleBase" id="RU000454"/>
    </source>
</evidence>
<dbReference type="GO" id="GO:0004190">
    <property type="term" value="F:aspartic-type endopeptidase activity"/>
    <property type="evidence" value="ECO:0007669"/>
    <property type="project" value="UniProtKB-KW"/>
</dbReference>
<evidence type="ECO:0000313" key="9">
    <source>
        <dbReference type="Proteomes" id="UP000054549"/>
    </source>
</evidence>
<evidence type="ECO:0000256" key="3">
    <source>
        <dbReference type="PIRSR" id="PIRSR601461-1"/>
    </source>
</evidence>
<keyword evidence="5" id="KW-0378">Hydrolase</keyword>
<dbReference type="Pfam" id="PF00026">
    <property type="entry name" value="Asp"/>
    <property type="match status" value="1"/>
</dbReference>
<dbReference type="PROSITE" id="PS00141">
    <property type="entry name" value="ASP_PROTEASE"/>
    <property type="match status" value="1"/>
</dbReference>
<dbReference type="FunFam" id="2.40.70.10:FF:000008">
    <property type="entry name" value="Cathepsin D"/>
    <property type="match status" value="1"/>
</dbReference>
<feature type="active site" evidence="3">
    <location>
        <position position="132"/>
    </location>
</feature>
<comment type="similarity">
    <text evidence="1 5">Belongs to the peptidase A1 family.</text>
</comment>
<dbReference type="FunCoup" id="A0A0C2XPZ3">
    <property type="interactions" value="59"/>
</dbReference>
<dbReference type="InterPro" id="IPR001969">
    <property type="entry name" value="Aspartic_peptidase_AS"/>
</dbReference>
<dbReference type="EMBL" id="KN818222">
    <property type="protein sequence ID" value="KIL71701.1"/>
    <property type="molecule type" value="Genomic_DNA"/>
</dbReference>
<protein>
    <recommendedName>
        <fullName evidence="7">Peptidase A1 domain-containing protein</fullName>
    </recommendedName>
</protein>
<evidence type="ECO:0000313" key="8">
    <source>
        <dbReference type="EMBL" id="KIL71701.1"/>
    </source>
</evidence>
<dbReference type="SUPFAM" id="SSF50630">
    <property type="entry name" value="Acid proteases"/>
    <property type="match status" value="1"/>
</dbReference>